<organism evidence="1">
    <name type="scientific">Streptomyces sp. CMC78</name>
    <dbReference type="NCBI Taxonomy" id="3231512"/>
    <lineage>
        <taxon>Bacteria</taxon>
        <taxon>Bacillati</taxon>
        <taxon>Actinomycetota</taxon>
        <taxon>Actinomycetes</taxon>
        <taxon>Kitasatosporales</taxon>
        <taxon>Streptomycetaceae</taxon>
        <taxon>Streptomyces</taxon>
    </lineage>
</organism>
<sequence>MRLGLQGLGGGDGFQGGTGMAWDEWEQLKAEAAERHTLQVQLNQVSEDPGGSLGGIRSSKASWTHAGESVGKLAGDARKALSALKHEQSGAAISADVLSGSAQKDVYQSWSKYIARVRDRCVALQGLLEKTGNDQFKNDDAIRAAFNGLAKKYEDTDGGGHDRRAR</sequence>
<reference evidence="1" key="1">
    <citation type="submission" date="2024-07" db="EMBL/GenBank/DDBJ databases">
        <title>Complete genome sequences of cellulolytic bacteria, Kitasatospora sp. CMC57 and Streptomyces sp. CMC78, isolated from Japanese agricultural soil.</title>
        <authorList>
            <person name="Hashimoto T."/>
            <person name="Ito M."/>
            <person name="Iwamoto M."/>
            <person name="Fukahori D."/>
            <person name="Shoda T."/>
            <person name="Sakoda M."/>
            <person name="Morohoshi T."/>
            <person name="Mitsuboshi M."/>
            <person name="Nishizawa T."/>
        </authorList>
    </citation>
    <scope>NUCLEOTIDE SEQUENCE</scope>
    <source>
        <strain evidence="1">CMC78</strain>
    </source>
</reference>
<evidence type="ECO:0000313" key="1">
    <source>
        <dbReference type="EMBL" id="BFP52874.1"/>
    </source>
</evidence>
<dbReference type="EMBL" id="AP035884">
    <property type="protein sequence ID" value="BFP52874.1"/>
    <property type="molecule type" value="Genomic_DNA"/>
</dbReference>
<name>A0AB33KGG1_9ACTN</name>
<accession>A0AB33KGG1</accession>
<proteinExistence type="predicted"/>
<evidence type="ECO:0008006" key="2">
    <source>
        <dbReference type="Google" id="ProtNLM"/>
    </source>
</evidence>
<gene>
    <name evidence="1" type="ORF">SCMC78_26810</name>
</gene>
<dbReference type="KEGG" id="stcm:SCMC78_26810"/>
<protein>
    <recommendedName>
        <fullName evidence="2">AG2 protein</fullName>
    </recommendedName>
</protein>
<dbReference type="AlphaFoldDB" id="A0AB33KGG1"/>